<gene>
    <name evidence="1" type="ORF">LVJ94_16525</name>
</gene>
<dbReference type="RefSeq" id="WP_394838507.1">
    <property type="nucleotide sequence ID" value="NZ_CP089929.1"/>
</dbReference>
<evidence type="ECO:0000313" key="2">
    <source>
        <dbReference type="Proteomes" id="UP001374803"/>
    </source>
</evidence>
<reference evidence="1" key="1">
    <citation type="submission" date="2021-12" db="EMBL/GenBank/DDBJ databases">
        <title>Discovery of the Pendulisporaceae a myxobacterial family with distinct sporulation behavior and unique specialized metabolism.</title>
        <authorList>
            <person name="Garcia R."/>
            <person name="Popoff A."/>
            <person name="Bader C.D."/>
            <person name="Loehr J."/>
            <person name="Walesch S."/>
            <person name="Walt C."/>
            <person name="Boldt J."/>
            <person name="Bunk B."/>
            <person name="Haeckl F.J.F.P.J."/>
            <person name="Gunesch A.P."/>
            <person name="Birkelbach J."/>
            <person name="Nuebel U."/>
            <person name="Pietschmann T."/>
            <person name="Bach T."/>
            <person name="Mueller R."/>
        </authorList>
    </citation>
    <scope>NUCLEOTIDE SEQUENCE</scope>
    <source>
        <strain evidence="1">MSr11367</strain>
    </source>
</reference>
<evidence type="ECO:0000313" key="1">
    <source>
        <dbReference type="EMBL" id="WXB08832.1"/>
    </source>
</evidence>
<proteinExistence type="predicted"/>
<keyword evidence="2" id="KW-1185">Reference proteome</keyword>
<dbReference type="EMBL" id="CP089983">
    <property type="protein sequence ID" value="WXB08832.1"/>
    <property type="molecule type" value="Genomic_DNA"/>
</dbReference>
<dbReference type="Proteomes" id="UP001374803">
    <property type="component" value="Chromosome"/>
</dbReference>
<accession>A0ABZ2LJ48</accession>
<sequence length="64" mass="7007">MRKTVPSHVLAELTSNLESAKAKPSRRKRAVKSKLASSPTFDSAFDRLARALQPALDEIDAAWA</sequence>
<organism evidence="1 2">
    <name type="scientific">Pendulispora rubella</name>
    <dbReference type="NCBI Taxonomy" id="2741070"/>
    <lineage>
        <taxon>Bacteria</taxon>
        <taxon>Pseudomonadati</taxon>
        <taxon>Myxococcota</taxon>
        <taxon>Myxococcia</taxon>
        <taxon>Myxococcales</taxon>
        <taxon>Sorangiineae</taxon>
        <taxon>Pendulisporaceae</taxon>
        <taxon>Pendulispora</taxon>
    </lineage>
</organism>
<protein>
    <submittedName>
        <fullName evidence="1">Uncharacterized protein</fullName>
    </submittedName>
</protein>
<name>A0ABZ2LJ48_9BACT</name>